<evidence type="ECO:0000256" key="1">
    <source>
        <dbReference type="ARBA" id="ARBA00004141"/>
    </source>
</evidence>
<evidence type="ECO:0000256" key="4">
    <source>
        <dbReference type="ARBA" id="ARBA00023136"/>
    </source>
</evidence>
<evidence type="ECO:0000256" key="3">
    <source>
        <dbReference type="ARBA" id="ARBA00022989"/>
    </source>
</evidence>
<feature type="transmembrane region" description="Helical" evidence="5">
    <location>
        <begin position="321"/>
        <end position="344"/>
    </location>
</feature>
<dbReference type="CDD" id="cd16914">
    <property type="entry name" value="EcfT"/>
    <property type="match status" value="1"/>
</dbReference>
<feature type="transmembrane region" description="Helical" evidence="5">
    <location>
        <begin position="288"/>
        <end position="309"/>
    </location>
</feature>
<keyword evidence="2 5" id="KW-0812">Transmembrane</keyword>
<reference evidence="6 7" key="1">
    <citation type="submission" date="2015-09" db="EMBL/GenBank/DDBJ databases">
        <authorList>
            <consortium name="Pathogen Informatics"/>
        </authorList>
    </citation>
    <scope>NUCLEOTIDE SEQUENCE [LARGE SCALE GENOMIC DNA]</scope>
    <source>
        <strain evidence="6 7">2789STDY5608854</strain>
    </source>
</reference>
<gene>
    <name evidence="6" type="primary">ecfT_6</name>
    <name evidence="6" type="ORF">ERS852411_02059</name>
</gene>
<keyword evidence="4 5" id="KW-0472">Membrane</keyword>
<evidence type="ECO:0000256" key="5">
    <source>
        <dbReference type="SAM" id="Phobius"/>
    </source>
</evidence>
<protein>
    <submittedName>
        <fullName evidence="6">Energy-coupling factor transporter transmembrane protein EcfT</fullName>
    </submittedName>
</protein>
<keyword evidence="3 5" id="KW-1133">Transmembrane helix</keyword>
<dbReference type="Proteomes" id="UP000095746">
    <property type="component" value="Unassembled WGS sequence"/>
</dbReference>
<dbReference type="Pfam" id="PF02361">
    <property type="entry name" value="CbiQ"/>
    <property type="match status" value="1"/>
</dbReference>
<evidence type="ECO:0000256" key="2">
    <source>
        <dbReference type="ARBA" id="ARBA00022692"/>
    </source>
</evidence>
<dbReference type="RefSeq" id="WP_009257726.1">
    <property type="nucleotide sequence ID" value="NZ_JADMOW010000053.1"/>
</dbReference>
<name>A0A174HJP8_FLAPL</name>
<dbReference type="GO" id="GO:0005886">
    <property type="term" value="C:plasma membrane"/>
    <property type="evidence" value="ECO:0007669"/>
    <property type="project" value="UniProtKB-ARBA"/>
</dbReference>
<dbReference type="InterPro" id="IPR003339">
    <property type="entry name" value="ABC/ECF_trnsptr_transmembrane"/>
</dbReference>
<feature type="transmembrane region" description="Helical" evidence="5">
    <location>
        <begin position="118"/>
        <end position="136"/>
    </location>
</feature>
<comment type="subcellular location">
    <subcellularLocation>
        <location evidence="1">Membrane</location>
        <topology evidence="1">Multi-pass membrane protein</topology>
    </subcellularLocation>
</comment>
<organism evidence="6 7">
    <name type="scientific">Flavonifractor plautii</name>
    <name type="common">Fusobacterium plautii</name>
    <dbReference type="NCBI Taxonomy" id="292800"/>
    <lineage>
        <taxon>Bacteria</taxon>
        <taxon>Bacillati</taxon>
        <taxon>Bacillota</taxon>
        <taxon>Clostridia</taxon>
        <taxon>Eubacteriales</taxon>
        <taxon>Oscillospiraceae</taxon>
        <taxon>Flavonifractor</taxon>
    </lineage>
</organism>
<accession>A0A174HJP8</accession>
<proteinExistence type="predicted"/>
<dbReference type="AlphaFoldDB" id="A0A174HJP8"/>
<evidence type="ECO:0000313" key="6">
    <source>
        <dbReference type="EMBL" id="CUO73330.1"/>
    </source>
</evidence>
<sequence length="365" mass="41056">MELYFGRPIVWSHNGEVPEYLTSHGRTSGELTRYFREKLIKNLRGARRLTAPHVWKGCLIQYRDTFSSYHPIINFLYFGLVIAFTMFLMHPVSLAISLASALVYAVYLNGRRAVRFSLLYMLPMMVVAALVNPAFNHEGATILTYLPSGNPLTLESILYGAAAAAMLAAVVTWFSCYTAVMTSDKFVYLFGRVIPALSLVLSMTLRFVPKFQAQLQVVSEAQRCIGRDVSNGGVLRRLRNAITILSIMVTWSLESAIETADSMKSRGYGLPGRTAFSIYRFDSRDQSALSWLLYCGFFLCCGAAAKGFYWRYYPTARGVPLTPMTVCLQAVYLALCLMPVILNIRADREWGVLRKENEVQPCTKQ</sequence>
<feature type="transmembrane region" description="Helical" evidence="5">
    <location>
        <begin position="156"/>
        <end position="174"/>
    </location>
</feature>
<evidence type="ECO:0000313" key="7">
    <source>
        <dbReference type="Proteomes" id="UP000095746"/>
    </source>
</evidence>
<dbReference type="EMBL" id="CYZT01000154">
    <property type="protein sequence ID" value="CUO73330.1"/>
    <property type="molecule type" value="Genomic_DNA"/>
</dbReference>
<feature type="transmembrane region" description="Helical" evidence="5">
    <location>
        <begin position="75"/>
        <end position="106"/>
    </location>
</feature>